<feature type="region of interest" description="Disordered" evidence="1">
    <location>
        <begin position="55"/>
        <end position="88"/>
    </location>
</feature>
<reference evidence="2" key="1">
    <citation type="submission" date="2021-03" db="EMBL/GenBank/DDBJ databases">
        <authorList>
            <person name="Tran Van P."/>
        </authorList>
    </citation>
    <scope>NUCLEOTIDE SEQUENCE</scope>
</reference>
<dbReference type="Proteomes" id="UP001153148">
    <property type="component" value="Unassembled WGS sequence"/>
</dbReference>
<gene>
    <name evidence="2" type="ORF">TPAB3V08_LOCUS10105</name>
</gene>
<feature type="non-terminal residue" evidence="2">
    <location>
        <position position="127"/>
    </location>
</feature>
<protein>
    <submittedName>
        <fullName evidence="2">Uncharacterized protein</fullName>
    </submittedName>
</protein>
<evidence type="ECO:0000256" key="1">
    <source>
        <dbReference type="SAM" id="MobiDB-lite"/>
    </source>
</evidence>
<evidence type="ECO:0000313" key="3">
    <source>
        <dbReference type="Proteomes" id="UP001153148"/>
    </source>
</evidence>
<keyword evidence="3" id="KW-1185">Reference proteome</keyword>
<evidence type="ECO:0000313" key="2">
    <source>
        <dbReference type="EMBL" id="CAG2063157.1"/>
    </source>
</evidence>
<name>A0ABN7PAD8_TIMPD</name>
<feature type="compositionally biased region" description="Basic and acidic residues" evidence="1">
    <location>
        <begin position="55"/>
        <end position="71"/>
    </location>
</feature>
<dbReference type="EMBL" id="CAJPIN010024644">
    <property type="protein sequence ID" value="CAG2063157.1"/>
    <property type="molecule type" value="Genomic_DNA"/>
</dbReference>
<sequence length="127" mass="14166">MARLDEEVVATEAIEQMALKRQLEPDDENTDDSLVKCPYVNYLNYIFPQVKTFREPARRSHRDNDDKRTRLECVPSPSPADTAQGPAIPTDASQASIILNESLVVPADIAEKPVIAEFTAKVCLSHQ</sequence>
<accession>A0ABN7PAD8</accession>
<proteinExistence type="predicted"/>
<comment type="caution">
    <text evidence="2">The sequence shown here is derived from an EMBL/GenBank/DDBJ whole genome shotgun (WGS) entry which is preliminary data.</text>
</comment>
<organism evidence="2 3">
    <name type="scientific">Timema podura</name>
    <name type="common">Walking stick</name>
    <dbReference type="NCBI Taxonomy" id="61482"/>
    <lineage>
        <taxon>Eukaryota</taxon>
        <taxon>Metazoa</taxon>
        <taxon>Ecdysozoa</taxon>
        <taxon>Arthropoda</taxon>
        <taxon>Hexapoda</taxon>
        <taxon>Insecta</taxon>
        <taxon>Pterygota</taxon>
        <taxon>Neoptera</taxon>
        <taxon>Polyneoptera</taxon>
        <taxon>Phasmatodea</taxon>
        <taxon>Timematodea</taxon>
        <taxon>Timematoidea</taxon>
        <taxon>Timematidae</taxon>
        <taxon>Timema</taxon>
    </lineage>
</organism>